<reference evidence="2" key="1">
    <citation type="submission" date="2010-10" db="EMBL/GenBank/DDBJ databases">
        <title>Diversity of nonribosomal peptide synthetase (NRPS) genes in microbial consortia of marine sponges by cultivation and metagenomics.</title>
        <authorList>
            <person name="Pimentel-Elardo S.M."/>
            <person name="Grozdanov L."/>
            <person name="Proksch S."/>
            <person name="Hentschel U."/>
        </authorList>
    </citation>
    <scope>NUCLEOTIDE SEQUENCE</scope>
</reference>
<evidence type="ECO:0000313" key="2">
    <source>
        <dbReference type="EMBL" id="AEH95291.1"/>
    </source>
</evidence>
<feature type="compositionally biased region" description="Low complexity" evidence="1">
    <location>
        <begin position="127"/>
        <end position="146"/>
    </location>
</feature>
<protein>
    <submittedName>
        <fullName evidence="2">Putative ABC transporter</fullName>
    </submittedName>
</protein>
<sequence>MASPITMSWYCRMRMPSMRLVVVRIMPGSVRLGGPRPARCARGYCRARFGLPCSSVCRRQDRAGQRRTRWAVVCSVRAGSMSCSVRVACSSVRGCNGVPLGAPGQCTGSGGSRISMDAARRSTVALSTPSSVGPSRSSSGTGMRTSWCRRRNSARHTVLGPPGKSVSVNG</sequence>
<name>F8S2Y7_9BACT</name>
<dbReference type="AlphaFoldDB" id="F8S2Y7"/>
<evidence type="ECO:0000256" key="1">
    <source>
        <dbReference type="SAM" id="MobiDB-lite"/>
    </source>
</evidence>
<proteinExistence type="predicted"/>
<feature type="region of interest" description="Disordered" evidence="1">
    <location>
        <begin position="124"/>
        <end position="170"/>
    </location>
</feature>
<dbReference type="EMBL" id="HQ456128">
    <property type="protein sequence ID" value="AEH95291.1"/>
    <property type="molecule type" value="Genomic_DNA"/>
</dbReference>
<accession>F8S2Y7</accession>
<organism evidence="2">
    <name type="scientific">Aplysina aerophoba bacterial symbiont clone AANRPS</name>
    <dbReference type="NCBI Taxonomy" id="1042317"/>
    <lineage>
        <taxon>Bacteria</taxon>
        <taxon>environmental samples</taxon>
    </lineage>
</organism>